<dbReference type="AlphaFoldDB" id="A0A1J5S6N4"/>
<dbReference type="SUPFAM" id="SSF48452">
    <property type="entry name" value="TPR-like"/>
    <property type="match status" value="1"/>
</dbReference>
<dbReference type="InterPro" id="IPR052346">
    <property type="entry name" value="O-mannosyl-transferase_TMTC"/>
</dbReference>
<feature type="transmembrane region" description="Helical" evidence="3">
    <location>
        <begin position="310"/>
        <end position="329"/>
    </location>
</feature>
<feature type="transmembrane region" description="Helical" evidence="3">
    <location>
        <begin position="237"/>
        <end position="257"/>
    </location>
</feature>
<proteinExistence type="predicted"/>
<keyword evidence="3" id="KW-0812">Transmembrane</keyword>
<evidence type="ECO:0000256" key="1">
    <source>
        <dbReference type="ARBA" id="ARBA00022737"/>
    </source>
</evidence>
<accession>A0A1J5S6N4</accession>
<dbReference type="Pfam" id="PF13432">
    <property type="entry name" value="TPR_16"/>
    <property type="match status" value="3"/>
</dbReference>
<feature type="transmembrane region" description="Helical" evidence="3">
    <location>
        <begin position="160"/>
        <end position="180"/>
    </location>
</feature>
<reference evidence="4" key="1">
    <citation type="submission" date="2016-10" db="EMBL/GenBank/DDBJ databases">
        <title>Sequence of Gallionella enrichment culture.</title>
        <authorList>
            <person name="Poehlein A."/>
            <person name="Muehling M."/>
            <person name="Daniel R."/>
        </authorList>
    </citation>
    <scope>NUCLEOTIDE SEQUENCE</scope>
</reference>
<dbReference type="Pfam" id="PF13414">
    <property type="entry name" value="TPR_11"/>
    <property type="match status" value="1"/>
</dbReference>
<dbReference type="InterPro" id="IPR011990">
    <property type="entry name" value="TPR-like_helical_dom_sf"/>
</dbReference>
<name>A0A1J5S6N4_9ZZZZ</name>
<feature type="transmembrane region" description="Helical" evidence="3">
    <location>
        <begin position="386"/>
        <end position="403"/>
    </location>
</feature>
<sequence length="702" mass="75392">MPVSSSPPDPKPLTARRDLLAACAALCAAGVAVFSNSFSGPFIFDDLLSIPQNPTIRHLVTALSPPGGGVTVTGRPVLNLSFAINYALSGDQVWSYHALNLLIHLATGLLLFGIVRRTLARLEAGGRVPATLAGRATSVAFASALLWIVHPLQTESVTYLVQRAESLMGLLYLLTLYAFIRGADARRSLPWYVLAVGACLLGMGAKEVMVSAPVLVLLYDRTFLAGSFSEAWRRRHRIHLCLAATWLPLAALVLHAADRGGSAGFGVGVSEAAYVATQFQAVAHYLWLAVWPHPLIVDYGTQWVRSVADVLPYAVVVIALVAGTAVALVRKPALGFLGAWFFAILAPTSLVPIVRQTLAEHRMYLALAPVTVLIAVAAYRWLGRRALWAAVVAAVALGSLTLARNADYRSSESIWRDTVRKRPENPYAHNNYGNLLAAAGREQAALAQYDAAIRLDPTFADPLYNAGKTLARLGRPNEAIARFEAALKLNPSMPDAETELGIALVAVGRETEAVAHFRRALALDPHYVDAHNQLGIALARAGRVAAAATEFEAALAASPNRADLHNNLGNVLRMQGRLTDAIGQYQEATQDDPDFVPAHLSLGNAYRDSNRMADAVAQYEQALRIDPNLPEARNNLGIVLLMSGRTDRAIREFEAALRVDPNLAQVHLNLALALQSAGRAAEAQAQFEAARRLGATLPPGTE</sequence>
<protein>
    <submittedName>
        <fullName evidence="4">TPR repeat-containing protein YrrB</fullName>
    </submittedName>
</protein>
<keyword evidence="3" id="KW-0472">Membrane</keyword>
<feature type="transmembrane region" description="Helical" evidence="3">
    <location>
        <begin position="336"/>
        <end position="355"/>
    </location>
</feature>
<dbReference type="PANTHER" id="PTHR44227">
    <property type="match status" value="1"/>
</dbReference>
<dbReference type="EMBL" id="MLJW01000061">
    <property type="protein sequence ID" value="OIR03967.1"/>
    <property type="molecule type" value="Genomic_DNA"/>
</dbReference>
<evidence type="ECO:0000313" key="4">
    <source>
        <dbReference type="EMBL" id="OIR03967.1"/>
    </source>
</evidence>
<keyword evidence="1" id="KW-0677">Repeat</keyword>
<feature type="transmembrane region" description="Helical" evidence="3">
    <location>
        <begin position="127"/>
        <end position="148"/>
    </location>
</feature>
<feature type="transmembrane region" description="Helical" evidence="3">
    <location>
        <begin position="361"/>
        <end position="379"/>
    </location>
</feature>
<dbReference type="InterPro" id="IPR019734">
    <property type="entry name" value="TPR_rpt"/>
</dbReference>
<dbReference type="PROSITE" id="PS50293">
    <property type="entry name" value="TPR_REGION"/>
    <property type="match status" value="2"/>
</dbReference>
<gene>
    <name evidence="4" type="primary">yrrB_10</name>
    <name evidence="4" type="ORF">GALL_139040</name>
</gene>
<organism evidence="4">
    <name type="scientific">mine drainage metagenome</name>
    <dbReference type="NCBI Taxonomy" id="410659"/>
    <lineage>
        <taxon>unclassified sequences</taxon>
        <taxon>metagenomes</taxon>
        <taxon>ecological metagenomes</taxon>
    </lineage>
</organism>
<keyword evidence="2" id="KW-0802">TPR repeat</keyword>
<dbReference type="PROSITE" id="PS50005">
    <property type="entry name" value="TPR"/>
    <property type="match status" value="7"/>
</dbReference>
<dbReference type="Gene3D" id="1.25.40.10">
    <property type="entry name" value="Tetratricopeptide repeat domain"/>
    <property type="match status" value="4"/>
</dbReference>
<evidence type="ECO:0000256" key="2">
    <source>
        <dbReference type="ARBA" id="ARBA00022803"/>
    </source>
</evidence>
<feature type="transmembrane region" description="Helical" evidence="3">
    <location>
        <begin position="94"/>
        <end position="115"/>
    </location>
</feature>
<evidence type="ECO:0000256" key="3">
    <source>
        <dbReference type="SAM" id="Phobius"/>
    </source>
</evidence>
<dbReference type="PANTHER" id="PTHR44227:SF3">
    <property type="entry name" value="PROTEIN O-MANNOSYL-TRANSFERASE TMTC4"/>
    <property type="match status" value="1"/>
</dbReference>
<keyword evidence="3" id="KW-1133">Transmembrane helix</keyword>
<comment type="caution">
    <text evidence="4">The sequence shown here is derived from an EMBL/GenBank/DDBJ whole genome shotgun (WGS) entry which is preliminary data.</text>
</comment>
<dbReference type="SMART" id="SM00028">
    <property type="entry name" value="TPR"/>
    <property type="match status" value="8"/>
</dbReference>